<dbReference type="InterPro" id="IPR005894">
    <property type="entry name" value="DrrA"/>
</dbReference>
<dbReference type="InterPro" id="IPR003593">
    <property type="entry name" value="AAA+_ATPase"/>
</dbReference>
<dbReference type="InterPro" id="IPR017871">
    <property type="entry name" value="ABC_transporter-like_CS"/>
</dbReference>
<comment type="subcellular location">
    <subcellularLocation>
        <location evidence="1">Cell membrane</location>
        <topology evidence="1">Peripheral membrane protein</topology>
        <orientation evidence="1">Cytoplasmic side</orientation>
    </subcellularLocation>
</comment>
<evidence type="ECO:0000256" key="1">
    <source>
        <dbReference type="ARBA" id="ARBA00004413"/>
    </source>
</evidence>
<sequence length="331" mass="34477">MPATTPAIDVVGLTKTYRARHREVRALDGVDLTVAPGTVLGLLGPNGAGKSTTVRILATLSLPDSGTARVAGYDVVRDAAAVRRSIGYVSQKPVTRAMDTGRENLELAGRLHGLGRRETRARAEHLLDAFGLTESADRLVRTYSGGMARKLDVAVGLVHSPAVLFLDEPTTGLDPEARAELWAELSRLAGASGMTVLLTTHYLDEADRLTDQVVIVDRGRVVTRGTPDELKDQLHGDGITVDLPSVEAASAAAGVAARVSGLSEVGVDGRRLRARATSGAAALPVLLGALDADGVPVLAAGIARPSLDDVYLHHTGRTFEAGTTEPAGVAA</sequence>
<dbReference type="NCBIfam" id="TIGR01188">
    <property type="entry name" value="drrA"/>
    <property type="match status" value="1"/>
</dbReference>
<dbReference type="GO" id="GO:0016887">
    <property type="term" value="F:ATP hydrolysis activity"/>
    <property type="evidence" value="ECO:0007669"/>
    <property type="project" value="InterPro"/>
</dbReference>
<evidence type="ECO:0000256" key="6">
    <source>
        <dbReference type="ARBA" id="ARBA00022967"/>
    </source>
</evidence>
<organism evidence="11 12">
    <name type="scientific">Xylanimonas protaetiae</name>
    <dbReference type="NCBI Taxonomy" id="2509457"/>
    <lineage>
        <taxon>Bacteria</taxon>
        <taxon>Bacillati</taxon>
        <taxon>Actinomycetota</taxon>
        <taxon>Actinomycetes</taxon>
        <taxon>Micrococcales</taxon>
        <taxon>Promicromonosporaceae</taxon>
        <taxon>Xylanimonas</taxon>
    </lineage>
</organism>
<dbReference type="OrthoDB" id="9804819at2"/>
<evidence type="ECO:0000256" key="3">
    <source>
        <dbReference type="ARBA" id="ARBA00022475"/>
    </source>
</evidence>
<dbReference type="Proteomes" id="UP000292118">
    <property type="component" value="Chromosome"/>
</dbReference>
<dbReference type="RefSeq" id="WP_129189961.1">
    <property type="nucleotide sequence ID" value="NZ_CP035493.1"/>
</dbReference>
<dbReference type="GO" id="GO:0005524">
    <property type="term" value="F:ATP binding"/>
    <property type="evidence" value="ECO:0007669"/>
    <property type="project" value="UniProtKB-KW"/>
</dbReference>
<dbReference type="SMART" id="SM00382">
    <property type="entry name" value="AAA"/>
    <property type="match status" value="1"/>
</dbReference>
<dbReference type="GO" id="GO:1900753">
    <property type="term" value="P:doxorubicin transport"/>
    <property type="evidence" value="ECO:0007669"/>
    <property type="project" value="InterPro"/>
</dbReference>
<dbReference type="PANTHER" id="PTHR42711">
    <property type="entry name" value="ABC TRANSPORTER ATP-BINDING PROTEIN"/>
    <property type="match status" value="1"/>
</dbReference>
<keyword evidence="3" id="KW-1003">Cell membrane</keyword>
<evidence type="ECO:0000259" key="10">
    <source>
        <dbReference type="PROSITE" id="PS50893"/>
    </source>
</evidence>
<dbReference type="EMBL" id="CP035493">
    <property type="protein sequence ID" value="QAY71356.1"/>
    <property type="molecule type" value="Genomic_DNA"/>
</dbReference>
<dbReference type="PANTHER" id="PTHR42711:SF19">
    <property type="entry name" value="DOXORUBICIN RESISTANCE ATP-BINDING PROTEIN DRRA"/>
    <property type="match status" value="1"/>
</dbReference>
<dbReference type="GO" id="GO:0046677">
    <property type="term" value="P:response to antibiotic"/>
    <property type="evidence" value="ECO:0007669"/>
    <property type="project" value="UniProtKB-KW"/>
</dbReference>
<dbReference type="Pfam" id="PF13732">
    <property type="entry name" value="DrrA1-3_C"/>
    <property type="match status" value="1"/>
</dbReference>
<keyword evidence="6" id="KW-1278">Translocase</keyword>
<dbReference type="KEGG" id="xya:ET471_16050"/>
<dbReference type="PROSITE" id="PS00211">
    <property type="entry name" value="ABC_TRANSPORTER_1"/>
    <property type="match status" value="1"/>
</dbReference>
<evidence type="ECO:0000256" key="7">
    <source>
        <dbReference type="ARBA" id="ARBA00023136"/>
    </source>
</evidence>
<keyword evidence="8" id="KW-0046">Antibiotic resistance</keyword>
<dbReference type="InterPro" id="IPR003439">
    <property type="entry name" value="ABC_transporter-like_ATP-bd"/>
</dbReference>
<dbReference type="Gene3D" id="3.40.50.300">
    <property type="entry name" value="P-loop containing nucleotide triphosphate hydrolases"/>
    <property type="match status" value="1"/>
</dbReference>
<dbReference type="InterPro" id="IPR025302">
    <property type="entry name" value="DrrA1/2-like_C"/>
</dbReference>
<keyword evidence="7" id="KW-0472">Membrane</keyword>
<accession>A0A4P6F7D9</accession>
<dbReference type="PROSITE" id="PS50893">
    <property type="entry name" value="ABC_TRANSPORTER_2"/>
    <property type="match status" value="1"/>
</dbReference>
<keyword evidence="5 11" id="KW-0067">ATP-binding</keyword>
<keyword evidence="4" id="KW-0547">Nucleotide-binding</keyword>
<evidence type="ECO:0000256" key="5">
    <source>
        <dbReference type="ARBA" id="ARBA00022840"/>
    </source>
</evidence>
<evidence type="ECO:0000256" key="9">
    <source>
        <dbReference type="ARBA" id="ARBA00049985"/>
    </source>
</evidence>
<protein>
    <submittedName>
        <fullName evidence="11">ABC transporter ATP-binding protein</fullName>
    </submittedName>
</protein>
<dbReference type="GO" id="GO:0043215">
    <property type="term" value="P:daunorubicin transport"/>
    <property type="evidence" value="ECO:0007669"/>
    <property type="project" value="InterPro"/>
</dbReference>
<dbReference type="InterPro" id="IPR050763">
    <property type="entry name" value="ABC_transporter_ATP-binding"/>
</dbReference>
<evidence type="ECO:0000256" key="2">
    <source>
        <dbReference type="ARBA" id="ARBA00022448"/>
    </source>
</evidence>
<feature type="domain" description="ABC transporter" evidence="10">
    <location>
        <begin position="8"/>
        <end position="243"/>
    </location>
</feature>
<evidence type="ECO:0000313" key="12">
    <source>
        <dbReference type="Proteomes" id="UP000292118"/>
    </source>
</evidence>
<evidence type="ECO:0000256" key="8">
    <source>
        <dbReference type="ARBA" id="ARBA00023251"/>
    </source>
</evidence>
<dbReference type="GO" id="GO:0005886">
    <property type="term" value="C:plasma membrane"/>
    <property type="evidence" value="ECO:0007669"/>
    <property type="project" value="UniProtKB-SubCell"/>
</dbReference>
<dbReference type="InterPro" id="IPR027417">
    <property type="entry name" value="P-loop_NTPase"/>
</dbReference>
<name>A0A4P6F7D9_9MICO</name>
<keyword evidence="12" id="KW-1185">Reference proteome</keyword>
<reference evidence="11 12" key="1">
    <citation type="submission" date="2019-01" db="EMBL/GenBank/DDBJ databases">
        <title>Genome sequencing of strain FW10M-9.</title>
        <authorList>
            <person name="Heo J."/>
            <person name="Kim S.-J."/>
            <person name="Kim J.-S."/>
            <person name="Hong S.-B."/>
            <person name="Kwon S.-W."/>
        </authorList>
    </citation>
    <scope>NUCLEOTIDE SEQUENCE [LARGE SCALE GENOMIC DNA]</scope>
    <source>
        <strain evidence="11 12">FW10M-9</strain>
    </source>
</reference>
<evidence type="ECO:0000256" key="4">
    <source>
        <dbReference type="ARBA" id="ARBA00022741"/>
    </source>
</evidence>
<dbReference type="Pfam" id="PF00005">
    <property type="entry name" value="ABC_tran"/>
    <property type="match status" value="1"/>
</dbReference>
<proteinExistence type="inferred from homology"/>
<keyword evidence="2" id="KW-0813">Transport</keyword>
<comment type="similarity">
    <text evidence="9">Belongs to the ABC transporter superfamily. Drug exporter-1 (DrugE1) (TC 3.A.1.105) family.</text>
</comment>
<gene>
    <name evidence="11" type="ORF">ET471_16050</name>
</gene>
<dbReference type="SUPFAM" id="SSF52540">
    <property type="entry name" value="P-loop containing nucleoside triphosphate hydrolases"/>
    <property type="match status" value="1"/>
</dbReference>
<evidence type="ECO:0000313" key="11">
    <source>
        <dbReference type="EMBL" id="QAY71356.1"/>
    </source>
</evidence>
<dbReference type="AlphaFoldDB" id="A0A4P6F7D9"/>